<dbReference type="SUPFAM" id="SSF52833">
    <property type="entry name" value="Thioredoxin-like"/>
    <property type="match status" value="1"/>
</dbReference>
<proteinExistence type="predicted"/>
<accession>A0A345HCX3</accession>
<organism evidence="2 3">
    <name type="scientific">Flavobacterium arcticum</name>
    <dbReference type="NCBI Taxonomy" id="1784713"/>
    <lineage>
        <taxon>Bacteria</taxon>
        <taxon>Pseudomonadati</taxon>
        <taxon>Bacteroidota</taxon>
        <taxon>Flavobacteriia</taxon>
        <taxon>Flavobacteriales</taxon>
        <taxon>Flavobacteriaceae</taxon>
        <taxon>Flavobacterium</taxon>
    </lineage>
</organism>
<reference evidence="2" key="1">
    <citation type="submission" date="2018-07" db="EMBL/GenBank/DDBJ databases">
        <title>Complete genome sequence of Flavobacterium arcticum type strain SM1502T.</title>
        <authorList>
            <person name="Li Y."/>
            <person name="Li D.-D."/>
        </authorList>
    </citation>
    <scope>NUCLEOTIDE SEQUENCE [LARGE SCALE GENOMIC DNA]</scope>
    <source>
        <strain evidence="2">SM1502</strain>
    </source>
</reference>
<dbReference type="EMBL" id="CP031188">
    <property type="protein sequence ID" value="AXG74433.1"/>
    <property type="molecule type" value="Genomic_DNA"/>
</dbReference>
<dbReference type="InterPro" id="IPR012336">
    <property type="entry name" value="Thioredoxin-like_fold"/>
</dbReference>
<dbReference type="KEGG" id="fat:DVK85_09385"/>
<dbReference type="Gene3D" id="3.40.30.10">
    <property type="entry name" value="Glutaredoxin"/>
    <property type="match status" value="1"/>
</dbReference>
<dbReference type="Pfam" id="PF13905">
    <property type="entry name" value="Thioredoxin_8"/>
    <property type="match status" value="1"/>
</dbReference>
<dbReference type="InterPro" id="IPR036249">
    <property type="entry name" value="Thioredoxin-like_sf"/>
</dbReference>
<name>A0A345HCX3_9FLAO</name>
<feature type="domain" description="Thioredoxin" evidence="1">
    <location>
        <begin position="330"/>
        <end position="463"/>
    </location>
</feature>
<evidence type="ECO:0000313" key="2">
    <source>
        <dbReference type="EMBL" id="AXG74433.1"/>
    </source>
</evidence>
<dbReference type="PROSITE" id="PS51352">
    <property type="entry name" value="THIOREDOXIN_2"/>
    <property type="match status" value="1"/>
</dbReference>
<keyword evidence="3" id="KW-1185">Reference proteome</keyword>
<gene>
    <name evidence="2" type="ORF">DVK85_09385</name>
</gene>
<dbReference type="OrthoDB" id="1146847at2"/>
<protein>
    <recommendedName>
        <fullName evidence="1">Thioredoxin domain-containing protein</fullName>
    </recommendedName>
</protein>
<dbReference type="RefSeq" id="WP_114678191.1">
    <property type="nucleotide sequence ID" value="NZ_CP031188.1"/>
</dbReference>
<sequence>MSYTIKNLFSLSLLFVLASCNKESCNYTAYFGGEIINPRTPYIIFSKDNNVLDTIPLDVNNRFFIKYDSLTPGLYSFRHEPEYQYVYFDKNDSLMVSVNSDNFDQSIVFSGRGEKKNNFLMELYLLNDEDRNKSYRIYEEEYSDFIKAIDSSYKKREAFYKKNKEEIAWSDDFDLYAKARLQFSQYTKKEYYPYLYNHRIGKEISATLPKDYYDYRKEIDFNNPKLISFSPFLRYLNAMLSNMAATRVSKNSSFEEKSLKENIIKLTLVDSIFTNENIKNDVLNNIAFSYLLEDQNICNNTKLLKHYLALSTDDSESNEIMKIAKAIEDLKTGNRLPEITLVDINNNVFDLTKEIDKETVIYFWTTCAQTHLKMINKKVLKLKKQYPNVNFIAVNIDEDPEWKKVISKSKFNGSKQLRAISFQALKDKWVITKLNRTIILNADGTIKNGFTSLMDPSFTKYLE</sequence>
<evidence type="ECO:0000313" key="3">
    <source>
        <dbReference type="Proteomes" id="UP000253951"/>
    </source>
</evidence>
<dbReference type="InterPro" id="IPR013766">
    <property type="entry name" value="Thioredoxin_domain"/>
</dbReference>
<dbReference type="AlphaFoldDB" id="A0A345HCX3"/>
<dbReference type="PROSITE" id="PS51257">
    <property type="entry name" value="PROKAR_LIPOPROTEIN"/>
    <property type="match status" value="1"/>
</dbReference>
<dbReference type="Proteomes" id="UP000253951">
    <property type="component" value="Chromosome"/>
</dbReference>
<evidence type="ECO:0000259" key="1">
    <source>
        <dbReference type="PROSITE" id="PS51352"/>
    </source>
</evidence>